<comment type="similarity">
    <text evidence="9">Belongs to the methyl-accepting chemotaxis (MCP) protein family.</text>
</comment>
<dbReference type="Gene3D" id="1.10.287.950">
    <property type="entry name" value="Methyl-accepting chemotaxis protein"/>
    <property type="match status" value="1"/>
</dbReference>
<dbReference type="RefSeq" id="WP_269578907.1">
    <property type="nucleotide sequence ID" value="NZ_CP114588.1"/>
</dbReference>
<dbReference type="CDD" id="cd11386">
    <property type="entry name" value="MCP_signal"/>
    <property type="match status" value="1"/>
</dbReference>
<evidence type="ECO:0000256" key="11">
    <source>
        <dbReference type="SAM" id="Coils"/>
    </source>
</evidence>
<evidence type="ECO:0000313" key="17">
    <source>
        <dbReference type="Proteomes" id="UP001164748"/>
    </source>
</evidence>
<dbReference type="PANTHER" id="PTHR32089:SF117">
    <property type="entry name" value="METHYL ACCEPTING SENSORY TRANSDUCER WITH CACHE_1 SMALL MOLECULE BINDING DOMAIN"/>
    <property type="match status" value="1"/>
</dbReference>
<name>A0AA47KK75_9GAMM</name>
<dbReference type="SUPFAM" id="SSF58104">
    <property type="entry name" value="Methyl-accepting chemotaxis protein (MCP) signaling domain"/>
    <property type="match status" value="1"/>
</dbReference>
<evidence type="ECO:0000256" key="12">
    <source>
        <dbReference type="SAM" id="Phobius"/>
    </source>
</evidence>
<dbReference type="CDD" id="cd06225">
    <property type="entry name" value="HAMP"/>
    <property type="match status" value="1"/>
</dbReference>
<evidence type="ECO:0000256" key="10">
    <source>
        <dbReference type="PROSITE-ProRule" id="PRU00284"/>
    </source>
</evidence>
<dbReference type="Pfam" id="PF02743">
    <property type="entry name" value="dCache_1"/>
    <property type="match status" value="1"/>
</dbReference>
<evidence type="ECO:0000256" key="6">
    <source>
        <dbReference type="ARBA" id="ARBA00022989"/>
    </source>
</evidence>
<evidence type="ECO:0000259" key="13">
    <source>
        <dbReference type="PROSITE" id="PS50111"/>
    </source>
</evidence>
<evidence type="ECO:0000256" key="3">
    <source>
        <dbReference type="ARBA" id="ARBA00022500"/>
    </source>
</evidence>
<dbReference type="PROSITE" id="PS50192">
    <property type="entry name" value="T_SNARE"/>
    <property type="match status" value="1"/>
</dbReference>
<keyword evidence="5 12" id="KW-0812">Transmembrane</keyword>
<evidence type="ECO:0000256" key="7">
    <source>
        <dbReference type="ARBA" id="ARBA00023136"/>
    </source>
</evidence>
<dbReference type="GO" id="GO:0006935">
    <property type="term" value="P:chemotaxis"/>
    <property type="evidence" value="ECO:0007669"/>
    <property type="project" value="UniProtKB-KW"/>
</dbReference>
<dbReference type="GO" id="GO:0007165">
    <property type="term" value="P:signal transduction"/>
    <property type="evidence" value="ECO:0007669"/>
    <property type="project" value="UniProtKB-KW"/>
</dbReference>
<evidence type="ECO:0000256" key="5">
    <source>
        <dbReference type="ARBA" id="ARBA00022692"/>
    </source>
</evidence>
<gene>
    <name evidence="16" type="ORF">N8M53_11705</name>
</gene>
<dbReference type="Gene3D" id="3.30.450.20">
    <property type="entry name" value="PAS domain"/>
    <property type="match status" value="2"/>
</dbReference>
<feature type="domain" description="Methyl-accepting transducer" evidence="13">
    <location>
        <begin position="353"/>
        <end position="589"/>
    </location>
</feature>
<dbReference type="CDD" id="cd12912">
    <property type="entry name" value="PDC2_MCP_like"/>
    <property type="match status" value="1"/>
</dbReference>
<dbReference type="InterPro" id="IPR004089">
    <property type="entry name" value="MCPsignal_dom"/>
</dbReference>
<feature type="domain" description="T-SNARE coiled-coil homology" evidence="14">
    <location>
        <begin position="548"/>
        <end position="586"/>
    </location>
</feature>
<dbReference type="CDD" id="cd12913">
    <property type="entry name" value="PDC1_MCP_like"/>
    <property type="match status" value="1"/>
</dbReference>
<reference evidence="16" key="1">
    <citation type="submission" date="2022-09" db="EMBL/GenBank/DDBJ databases">
        <authorList>
            <person name="Li Z.-J."/>
        </authorList>
    </citation>
    <scope>NUCLEOTIDE SEQUENCE</scope>
    <source>
        <strain evidence="16">TGB11</strain>
    </source>
</reference>
<evidence type="ECO:0000256" key="8">
    <source>
        <dbReference type="ARBA" id="ARBA00023224"/>
    </source>
</evidence>
<evidence type="ECO:0000313" key="16">
    <source>
        <dbReference type="EMBL" id="WBA08455.1"/>
    </source>
</evidence>
<dbReference type="PANTHER" id="PTHR32089">
    <property type="entry name" value="METHYL-ACCEPTING CHEMOTAXIS PROTEIN MCPB"/>
    <property type="match status" value="1"/>
</dbReference>
<evidence type="ECO:0000256" key="2">
    <source>
        <dbReference type="ARBA" id="ARBA00022475"/>
    </source>
</evidence>
<feature type="coiled-coil region" evidence="11">
    <location>
        <begin position="431"/>
        <end position="458"/>
    </location>
</feature>
<dbReference type="Pfam" id="PF00672">
    <property type="entry name" value="HAMP"/>
    <property type="match status" value="1"/>
</dbReference>
<dbReference type="SUPFAM" id="SSF103190">
    <property type="entry name" value="Sensory domain-like"/>
    <property type="match status" value="1"/>
</dbReference>
<dbReference type="EMBL" id="CP114588">
    <property type="protein sequence ID" value="WBA08455.1"/>
    <property type="molecule type" value="Genomic_DNA"/>
</dbReference>
<keyword evidence="2" id="KW-1003">Cell membrane</keyword>
<proteinExistence type="inferred from homology"/>
<dbReference type="SMART" id="SM00304">
    <property type="entry name" value="HAMP"/>
    <property type="match status" value="1"/>
</dbReference>
<protein>
    <submittedName>
        <fullName evidence="16">Methyl-accepting chemotaxis protein</fullName>
    </submittedName>
</protein>
<dbReference type="GO" id="GO:0005886">
    <property type="term" value="C:plasma membrane"/>
    <property type="evidence" value="ECO:0007669"/>
    <property type="project" value="UniProtKB-SubCell"/>
</dbReference>
<dbReference type="SMART" id="SM00283">
    <property type="entry name" value="MA"/>
    <property type="match status" value="1"/>
</dbReference>
<dbReference type="PROSITE" id="PS50885">
    <property type="entry name" value="HAMP"/>
    <property type="match status" value="1"/>
</dbReference>
<dbReference type="InterPro" id="IPR003660">
    <property type="entry name" value="HAMP_dom"/>
</dbReference>
<comment type="subcellular location">
    <subcellularLocation>
        <location evidence="1">Cell inner membrane</location>
        <topology evidence="1">Multi-pass membrane protein</topology>
    </subcellularLocation>
</comment>
<evidence type="ECO:0000259" key="14">
    <source>
        <dbReference type="PROSITE" id="PS50192"/>
    </source>
</evidence>
<feature type="domain" description="HAMP" evidence="15">
    <location>
        <begin position="294"/>
        <end position="348"/>
    </location>
</feature>
<keyword evidence="7 12" id="KW-0472">Membrane</keyword>
<evidence type="ECO:0000259" key="15">
    <source>
        <dbReference type="PROSITE" id="PS50885"/>
    </source>
</evidence>
<dbReference type="Proteomes" id="UP001164748">
    <property type="component" value="Chromosome"/>
</dbReference>
<keyword evidence="3" id="KW-0145">Chemotaxis</keyword>
<dbReference type="Pfam" id="PF00015">
    <property type="entry name" value="MCPsignal"/>
    <property type="match status" value="1"/>
</dbReference>
<dbReference type="InterPro" id="IPR000727">
    <property type="entry name" value="T_SNARE_dom"/>
</dbReference>
<dbReference type="PROSITE" id="PS50111">
    <property type="entry name" value="CHEMOTAXIS_TRANSDUC_2"/>
    <property type="match status" value="1"/>
</dbReference>
<dbReference type="FunFam" id="1.10.287.950:FF:000001">
    <property type="entry name" value="Methyl-accepting chemotaxis sensory transducer"/>
    <property type="match status" value="1"/>
</dbReference>
<organism evidence="16 17">
    <name type="scientific">Salinivibrio kushneri</name>
    <dbReference type="NCBI Taxonomy" id="1908198"/>
    <lineage>
        <taxon>Bacteria</taxon>
        <taxon>Pseudomonadati</taxon>
        <taxon>Pseudomonadota</taxon>
        <taxon>Gammaproteobacteria</taxon>
        <taxon>Vibrionales</taxon>
        <taxon>Vibrionaceae</taxon>
        <taxon>Salinivibrio</taxon>
    </lineage>
</organism>
<dbReference type="InterPro" id="IPR029151">
    <property type="entry name" value="Sensor-like_sf"/>
</dbReference>
<keyword evidence="11" id="KW-0175">Coiled coil</keyword>
<evidence type="ECO:0000256" key="4">
    <source>
        <dbReference type="ARBA" id="ARBA00022519"/>
    </source>
</evidence>
<evidence type="ECO:0000256" key="1">
    <source>
        <dbReference type="ARBA" id="ARBA00004429"/>
    </source>
</evidence>
<accession>A0AA47KK75</accession>
<sequence>MPKPTIKLKIIVAIAFIVALVSAVLASISVRQLQSETTSSITKQMHDVGDATVQFIDSWLSTRADMLLANESLIANQANVDRELLVTKRAGRFLSVYAGFEDGRIAYGDKSEDWPADYDPRTRPWYQSASDANGLIITEPYQDFDGSLVVSLAKAFNGQYQGVLAADVTVTDIVEQVLNLKLSNGFAFLVDGDNRLVAYRDTDLSRQPLTELDEELTPTFMASASAQRQLTTFELNGKEKLLAAIEVPNTDWTLGIVEDKTQAYASVSEQITFVVIASVILFIVIAFVAGALIKQLLKPLGELTGAVRTLSAGEGDLTQRLNIARQDEIGELAGYVNAFLAQLQQMVGKAVSQSMTLSESAEECRTHALQSSQLVDKQQNDVDQIATAIHEMSTTANEVASHAEDTASSAQQAEQSCQEGLSVVSDNRNAITQLAEQVERATNVIRELDENAQSINQIIATIQGVAEQTNLLALNAAIEAARAGDQGRGFAVVADEVRVLSQRTHDSTEEIRNMIETLQHTTQRAVDDMTQSNEMATSSVDRAEAASERLNQITSAIGTISEMAIQIASAAEEQRAVTDDINRNTQAVKDLSYEIHQQASATGDQGESMAQAARDMHQDLSKFKV</sequence>
<keyword evidence="8 10" id="KW-0807">Transducer</keyword>
<keyword evidence="6 12" id="KW-1133">Transmembrane helix</keyword>
<dbReference type="AlphaFoldDB" id="A0AA47KK75"/>
<evidence type="ECO:0000256" key="9">
    <source>
        <dbReference type="ARBA" id="ARBA00029447"/>
    </source>
</evidence>
<dbReference type="InterPro" id="IPR033479">
    <property type="entry name" value="dCache_1"/>
</dbReference>
<keyword evidence="4" id="KW-0997">Cell inner membrane</keyword>
<feature type="transmembrane region" description="Helical" evidence="12">
    <location>
        <begin position="271"/>
        <end position="293"/>
    </location>
</feature>